<accession>A0ACB9GN36</accession>
<name>A0ACB9GN36_9ASTR</name>
<comment type="caution">
    <text evidence="1">The sequence shown here is derived from an EMBL/GenBank/DDBJ whole genome shotgun (WGS) entry which is preliminary data.</text>
</comment>
<reference evidence="1 2" key="2">
    <citation type="journal article" date="2022" name="Mol. Ecol. Resour.">
        <title>The genomes of chicory, endive, great burdock and yacon provide insights into Asteraceae paleo-polyploidization history and plant inulin production.</title>
        <authorList>
            <person name="Fan W."/>
            <person name="Wang S."/>
            <person name="Wang H."/>
            <person name="Wang A."/>
            <person name="Jiang F."/>
            <person name="Liu H."/>
            <person name="Zhao H."/>
            <person name="Xu D."/>
            <person name="Zhang Y."/>
        </authorList>
    </citation>
    <scope>NUCLEOTIDE SEQUENCE [LARGE SCALE GENOMIC DNA]</scope>
    <source>
        <strain evidence="2">cv. Yunnan</strain>
        <tissue evidence="1">Leaves</tissue>
    </source>
</reference>
<sequence>MTPTRLCTSNHFACLSYARLVIGHSENSKLSSWNNVISLTYSTIKGNNGDLERSTILNFKRIRCSGIRSLELTYASLFKACASLLALEEGQQIHVDCFKHGLGSDVYVRNTMIHFYGSCKKIIDARQVFDEMLYTSVVSWNTIISACFRVSRFYESVEYFKRMREVEIEPDGTTVVVMLSVCAELGNLTMGKCVHTLLIEKGFELSCQLGTALVNMYAKCGALNWASLVFDKMPDRNVWTWSAMIQGLAQHGLARHAISLFKKMKDASIQPNHVTFLGVICACSHAGYVEDGYRFFEEMKCVYGIKPRLTHYGAMVDVLGRAGHLMEAYNFIVNMPIKPDPTVWRTLLSACSVHSGSDFDKVGEKVQKKLLELEPRWSGNLVMVANKYAEVCKWEDAARLRKSMRFKRLKKLAGESCIDVKGSTFRLLSGYDSQATCVGIYLLLDGLSLNMKINNP</sequence>
<dbReference type="EMBL" id="CM042031">
    <property type="protein sequence ID" value="KAI3784837.1"/>
    <property type="molecule type" value="Genomic_DNA"/>
</dbReference>
<proteinExistence type="predicted"/>
<evidence type="ECO:0000313" key="1">
    <source>
        <dbReference type="EMBL" id="KAI3784837.1"/>
    </source>
</evidence>
<reference evidence="2" key="1">
    <citation type="journal article" date="2022" name="Mol. Ecol. Resour.">
        <title>The genomes of chicory, endive, great burdock and yacon provide insights into Asteraceae palaeo-polyploidization history and plant inulin production.</title>
        <authorList>
            <person name="Fan W."/>
            <person name="Wang S."/>
            <person name="Wang H."/>
            <person name="Wang A."/>
            <person name="Jiang F."/>
            <person name="Liu H."/>
            <person name="Zhao H."/>
            <person name="Xu D."/>
            <person name="Zhang Y."/>
        </authorList>
    </citation>
    <scope>NUCLEOTIDE SEQUENCE [LARGE SCALE GENOMIC DNA]</scope>
    <source>
        <strain evidence="2">cv. Yunnan</strain>
    </source>
</reference>
<evidence type="ECO:0000313" key="2">
    <source>
        <dbReference type="Proteomes" id="UP001056120"/>
    </source>
</evidence>
<keyword evidence="2" id="KW-1185">Reference proteome</keyword>
<organism evidence="1 2">
    <name type="scientific">Smallanthus sonchifolius</name>
    <dbReference type="NCBI Taxonomy" id="185202"/>
    <lineage>
        <taxon>Eukaryota</taxon>
        <taxon>Viridiplantae</taxon>
        <taxon>Streptophyta</taxon>
        <taxon>Embryophyta</taxon>
        <taxon>Tracheophyta</taxon>
        <taxon>Spermatophyta</taxon>
        <taxon>Magnoliopsida</taxon>
        <taxon>eudicotyledons</taxon>
        <taxon>Gunneridae</taxon>
        <taxon>Pentapetalae</taxon>
        <taxon>asterids</taxon>
        <taxon>campanulids</taxon>
        <taxon>Asterales</taxon>
        <taxon>Asteraceae</taxon>
        <taxon>Asteroideae</taxon>
        <taxon>Heliantheae alliance</taxon>
        <taxon>Millerieae</taxon>
        <taxon>Smallanthus</taxon>
    </lineage>
</organism>
<dbReference type="Proteomes" id="UP001056120">
    <property type="component" value="Linkage Group LG14"/>
</dbReference>
<gene>
    <name evidence="1" type="ORF">L1987_43943</name>
</gene>
<protein>
    <submittedName>
        <fullName evidence="1">Uncharacterized protein</fullName>
    </submittedName>
</protein>